<dbReference type="EMBL" id="BAABJX010000021">
    <property type="protein sequence ID" value="GAA4829394.1"/>
    <property type="molecule type" value="Genomic_DNA"/>
</dbReference>
<keyword evidence="1" id="KW-0732">Signal</keyword>
<evidence type="ECO:0000256" key="1">
    <source>
        <dbReference type="SAM" id="SignalP"/>
    </source>
</evidence>
<name>A0ABP9D8Y2_9BACT</name>
<comment type="caution">
    <text evidence="2">The sequence shown here is derived from an EMBL/GenBank/DDBJ whole genome shotgun (WGS) entry which is preliminary data.</text>
</comment>
<feature type="signal peptide" evidence="1">
    <location>
        <begin position="1"/>
        <end position="21"/>
    </location>
</feature>
<accession>A0ABP9D8Y2</accession>
<feature type="chain" id="PRO_5046064382" description="Phosphodiester glycosidase domain-containing protein" evidence="1">
    <location>
        <begin position="22"/>
        <end position="288"/>
    </location>
</feature>
<reference evidence="3" key="1">
    <citation type="journal article" date="2019" name="Int. J. Syst. Evol. Microbiol.">
        <title>The Global Catalogue of Microorganisms (GCM) 10K type strain sequencing project: providing services to taxonomists for standard genome sequencing and annotation.</title>
        <authorList>
            <consortium name="The Broad Institute Genomics Platform"/>
            <consortium name="The Broad Institute Genome Sequencing Center for Infectious Disease"/>
            <person name="Wu L."/>
            <person name="Ma J."/>
        </authorList>
    </citation>
    <scope>NUCLEOTIDE SEQUENCE [LARGE SCALE GENOMIC DNA]</scope>
    <source>
        <strain evidence="3">JCM 18326</strain>
    </source>
</reference>
<protein>
    <recommendedName>
        <fullName evidence="4">Phosphodiester glycosidase domain-containing protein</fullName>
    </recommendedName>
</protein>
<keyword evidence="3" id="KW-1185">Reference proteome</keyword>
<evidence type="ECO:0008006" key="4">
    <source>
        <dbReference type="Google" id="ProtNLM"/>
    </source>
</evidence>
<organism evidence="2 3">
    <name type="scientific">Algivirga pacifica</name>
    <dbReference type="NCBI Taxonomy" id="1162670"/>
    <lineage>
        <taxon>Bacteria</taxon>
        <taxon>Pseudomonadati</taxon>
        <taxon>Bacteroidota</taxon>
        <taxon>Cytophagia</taxon>
        <taxon>Cytophagales</taxon>
        <taxon>Flammeovirgaceae</taxon>
        <taxon>Algivirga</taxon>
    </lineage>
</organism>
<dbReference type="RefSeq" id="WP_345370279.1">
    <property type="nucleotide sequence ID" value="NZ_BAABJX010000021.1"/>
</dbReference>
<evidence type="ECO:0000313" key="2">
    <source>
        <dbReference type="EMBL" id="GAA4829394.1"/>
    </source>
</evidence>
<evidence type="ECO:0000313" key="3">
    <source>
        <dbReference type="Proteomes" id="UP001500298"/>
    </source>
</evidence>
<sequence>MNRKRFLLFIVFLSFSLPSQAQYALSTAASGLFNQHVALFSLSKNGYHYGTAIWMNRGLSGNRIKTKYFAQGKAYQSYLRWKGNKKVILISSGAYSNGFSENHTPIGVCVEQGQIVNRRIENDMDGLVIVEATGGVRVSDIDNGDLYLGSLGRRINPRTEMYTLLNWAKQEYATVFQSHLLAYGDALRINYNSSTTTATRRMMVIGTANGKVVHVVFHITQPVKLLDATRDIKATMDKRGIKVVGIVNLDTGGNDILEVYNNLGAPFNGVKGTALKHQATNLLVYYYE</sequence>
<proteinExistence type="predicted"/>
<dbReference type="Proteomes" id="UP001500298">
    <property type="component" value="Unassembled WGS sequence"/>
</dbReference>
<gene>
    <name evidence="2" type="ORF">GCM10023331_13160</name>
</gene>